<dbReference type="EMBL" id="FP103042">
    <property type="protein sequence ID" value="CAX26976.1"/>
    <property type="molecule type" value="Genomic_DNA"/>
</dbReference>
<accession>C7CLX7</accession>
<dbReference type="RefSeq" id="WP_015824435.1">
    <property type="nucleotide sequence ID" value="NC_012988.1"/>
</dbReference>
<evidence type="ECO:0000313" key="1">
    <source>
        <dbReference type="EMBL" id="CAX26976.1"/>
    </source>
</evidence>
<proteinExistence type="predicted"/>
<reference evidence="2" key="1">
    <citation type="journal article" date="2009" name="PLoS ONE">
        <title>Methylobacterium genome sequences: a reference blueprint to investigate microbial metabolism of C1 compounds from natural and industrial sources.</title>
        <authorList>
            <person name="Vuilleumier S."/>
            <person name="Chistoserdova L."/>
            <person name="Lee M.-C."/>
            <person name="Bringel F."/>
            <person name="Lajus A."/>
            <person name="Zhou Y."/>
            <person name="Gourion B."/>
            <person name="Barbe V."/>
            <person name="Chang J."/>
            <person name="Cruveiller S."/>
            <person name="Dossat C."/>
            <person name="Gillett W."/>
            <person name="Gruffaz C."/>
            <person name="Haugen E."/>
            <person name="Hourcade E."/>
            <person name="Levy R."/>
            <person name="Mangenot S."/>
            <person name="Muller E."/>
            <person name="Nadalig T."/>
            <person name="Pagni M."/>
            <person name="Penny C."/>
            <person name="Peyraud R."/>
            <person name="Robinson D.G."/>
            <person name="Roche D."/>
            <person name="Rouy Z."/>
            <person name="Saenampechek C."/>
            <person name="Salvignol G."/>
            <person name="Vallenet D."/>
            <person name="Wu Z."/>
            <person name="Marx C.J."/>
            <person name="Vorholt J.A."/>
            <person name="Olson M.V."/>
            <person name="Kaul R."/>
            <person name="Weissenbach J."/>
            <person name="Medigue C."/>
            <person name="Lidstrom M.E."/>
        </authorList>
    </citation>
    <scope>NUCLEOTIDE SEQUENCE [LARGE SCALE GENOMIC DNA]</scope>
    <source>
        <strain evidence="2">DSM 6343 / CIP 106787 / DM4</strain>
    </source>
</reference>
<gene>
    <name evidence="1" type="ORF">METD_I5364</name>
</gene>
<dbReference type="GeneID" id="72992076"/>
<protein>
    <submittedName>
        <fullName evidence="1">Uncharacterized protein</fullName>
    </submittedName>
</protein>
<organism evidence="1 2">
    <name type="scientific">Methylorubrum extorquens (strain DSM 6343 / CIP 106787 / DM4)</name>
    <name type="common">Methylobacterium extorquens</name>
    <dbReference type="NCBI Taxonomy" id="661410"/>
    <lineage>
        <taxon>Bacteria</taxon>
        <taxon>Pseudomonadati</taxon>
        <taxon>Pseudomonadota</taxon>
        <taxon>Alphaproteobacteria</taxon>
        <taxon>Hyphomicrobiales</taxon>
        <taxon>Methylobacteriaceae</taxon>
        <taxon>Methylorubrum</taxon>
    </lineage>
</organism>
<dbReference type="Proteomes" id="UP000008070">
    <property type="component" value="Chromosome"/>
</dbReference>
<dbReference type="HOGENOM" id="CLU_259423_0_0_5"/>
<name>C7CLX7_METED</name>
<evidence type="ECO:0000313" key="2">
    <source>
        <dbReference type="Proteomes" id="UP000008070"/>
    </source>
</evidence>
<sequence length="1361" mass="148477">MPISIIDRRAEVLSGPDDLRGTTLRVSDLRSHPFLVLLGEPGIGKSTVLQQEANADGSAVVRVRALLNGLAPPPGTPLFLDALDEYRSDGAAADKAYALARAIRDARCPRWRLTCRSEDWRKEADVAPIEATVDGASIVVAQILPLNHDEALAVLAAIGETDPEAFLEQARDLGAAGFLENPLSLCLLQRAVAQGGAWPRTRFDLFEAAIRDLSFERDRARLGSDRRAPAMIVETAAEACLLLLVTGAKALWRSNDEPPDDEGTRAYLTAHDLGQAPALLRDTLDTALFRGEGEAFEPMHRTLAEFLAGCALARAVRGADGRAALPLSRALALVTAGDSAPPTELRGVFGWFAAHLARAGDASGALRLIEADAPTVLAYGDAAAFDTAARRAILANLARRDPYFRMSEVGVTAVGGLSGEDLAEEFAAILRDPGERTHRTITVFDALMSGQPVTSLGWLLRGIAVDPTRAEWMRWRAAKAWLRIVPDAAAARRAILDAVVSEPVSIARENLRVYLAASMTAAELPLGELKGIIADYERCGDDNMIGRLVWLYDRLGAEPRPELFEEPVTNWRPGKEHRHRAAEVESLLRHGFKAVLRATPGLVSERLLHWIVNLQDETWDPLDSETAKVVRAWIDEDVVREIALFRAILADADPTNGPREPGHRFVDMLGRFPGPAVALDLLALGGDEADPTAQQRLFAITVELALTLDAGDQAFWAVHERLASSPVHASLAAAMLRTEIPEWRLHQRDRVLERRRSEAAAAAATQARTLAQLEPLIEAMRVGRHLGALNWAAERYWQRNEGRSGLLQLEHFSNPVIVEAAVEGWRHLATTDAGGLTAERLGVLQATGMRNHAELAALAGLARLLREGFDQANVSYPILLALIVLRNLWWVPSEEQRTALSQWAIERLDLDPEAGRACLLAYWEAALEAGATELHAIEYVTDRAGPNGALHGALNDLLVRRPALPPRALSSAISAAAHLMGADCLLSLADATVVAPATHEEQRALWRFVQFALDPASDESALLAELGEPRVIHLIEHDVNDQLREALASVGDRARMRCDALTIRLFGSTTAPFDEDVDDGASRFEGPLGRIRGAIAALSKDQRAEAGSLLAAFTQDPDLARWQEDLRHAQAEHLRVRRDREFQHPLPSVVLAAISGGPPISAADLLAVVTEELYRLRGELRTGENSPWKRYWNVSSTGAPVTPRIENECRDHLLDRLRDRLGRYGIVASLPEARHGDDTRADALILSHARGRLPIEAKRHYHSAIWTAASTQLQGYAASEGADGYGIYLVFWFGARLHPTPPRPDGAERPVSAETLEAMLRADLSEELRTRTTVVVFDVSNAASPHAAKPARTRKARKSKG</sequence>
<dbReference type="KEGG" id="mdi:METDI5364"/>